<evidence type="ECO:0000313" key="1">
    <source>
        <dbReference type="EMBL" id="OMJ91546.1"/>
    </source>
</evidence>
<dbReference type="Proteomes" id="UP000187209">
    <property type="component" value="Unassembled WGS sequence"/>
</dbReference>
<organism evidence="1 2">
    <name type="scientific">Stentor coeruleus</name>
    <dbReference type="NCBI Taxonomy" id="5963"/>
    <lineage>
        <taxon>Eukaryota</taxon>
        <taxon>Sar</taxon>
        <taxon>Alveolata</taxon>
        <taxon>Ciliophora</taxon>
        <taxon>Postciliodesmatophora</taxon>
        <taxon>Heterotrichea</taxon>
        <taxon>Heterotrichida</taxon>
        <taxon>Stentoridae</taxon>
        <taxon>Stentor</taxon>
    </lineage>
</organism>
<name>A0A1R2CRB5_9CILI</name>
<proteinExistence type="predicted"/>
<dbReference type="AlphaFoldDB" id="A0A1R2CRB5"/>
<accession>A0A1R2CRB5</accession>
<reference evidence="1 2" key="1">
    <citation type="submission" date="2016-11" db="EMBL/GenBank/DDBJ databases">
        <title>The macronuclear genome of Stentor coeruleus: a giant cell with tiny introns.</title>
        <authorList>
            <person name="Slabodnick M."/>
            <person name="Ruby J.G."/>
            <person name="Reiff S.B."/>
            <person name="Swart E.C."/>
            <person name="Gosai S."/>
            <person name="Prabakaran S."/>
            <person name="Witkowska E."/>
            <person name="Larue G.E."/>
            <person name="Fisher S."/>
            <person name="Freeman R.M."/>
            <person name="Gunawardena J."/>
            <person name="Chu W."/>
            <person name="Stover N.A."/>
            <person name="Gregory B.D."/>
            <person name="Nowacki M."/>
            <person name="Derisi J."/>
            <person name="Roy S.W."/>
            <person name="Marshall W.F."/>
            <person name="Sood P."/>
        </authorList>
    </citation>
    <scope>NUCLEOTIDE SEQUENCE [LARGE SCALE GENOMIC DNA]</scope>
    <source>
        <strain evidence="1">WM001</strain>
    </source>
</reference>
<evidence type="ECO:0000313" key="2">
    <source>
        <dbReference type="Proteomes" id="UP000187209"/>
    </source>
</evidence>
<keyword evidence="2" id="KW-1185">Reference proteome</keyword>
<gene>
    <name evidence="1" type="ORF">SteCoe_5920</name>
</gene>
<comment type="caution">
    <text evidence="1">The sequence shown here is derived from an EMBL/GenBank/DDBJ whole genome shotgun (WGS) entry which is preliminary data.</text>
</comment>
<protein>
    <submittedName>
        <fullName evidence="1">Uncharacterized protein</fullName>
    </submittedName>
</protein>
<sequence length="160" mass="19172">MFDERFTMASSNSNPKLHEFYRVYFDKAPRKKQDRILIGNKPPNSYPNLRSSLDKFSNRLPLGKSVHQIRQKEESWDDNFHVKVSKDNLHIYKNCREYFDNPMKINYKTASLKKIRSPLIQFSERSKKTSLPEKFFWSSLYEPISERNVVKHSAQRIYFS</sequence>
<dbReference type="EMBL" id="MPUH01000079">
    <property type="protein sequence ID" value="OMJ91546.1"/>
    <property type="molecule type" value="Genomic_DNA"/>
</dbReference>
<dbReference type="OrthoDB" id="320822at2759"/>